<dbReference type="Proteomes" id="UP000032633">
    <property type="component" value="Chromosome"/>
</dbReference>
<accession>A0A0D5NLW9</accession>
<dbReference type="EMBL" id="CP011058">
    <property type="protein sequence ID" value="AJY76324.1"/>
    <property type="molecule type" value="Genomic_DNA"/>
</dbReference>
<organism evidence="1 2">
    <name type="scientific">Paenibacillus beijingensis</name>
    <dbReference type="NCBI Taxonomy" id="1126833"/>
    <lineage>
        <taxon>Bacteria</taxon>
        <taxon>Bacillati</taxon>
        <taxon>Bacillota</taxon>
        <taxon>Bacilli</taxon>
        <taxon>Bacillales</taxon>
        <taxon>Paenibacillaceae</taxon>
        <taxon>Paenibacillus</taxon>
    </lineage>
</organism>
<gene>
    <name evidence="1" type="ORF">VN24_19335</name>
</gene>
<evidence type="ECO:0000313" key="1">
    <source>
        <dbReference type="EMBL" id="AJY76324.1"/>
    </source>
</evidence>
<dbReference type="STRING" id="1126833.VN24_19335"/>
<dbReference type="InterPro" id="IPR022477">
    <property type="entry name" value="Spore_YqfC"/>
</dbReference>
<dbReference type="Pfam" id="PF07873">
    <property type="entry name" value="YabP"/>
    <property type="match status" value="1"/>
</dbReference>
<sequence>MGKISRKLRKMTADILDLPQDVVYDLPRMTMIGDRQLYIENHRGVLHFSSDLLKLALSQGELEVAGKDLIIRTIWTEEVFVEGQIYGISIRGQEGKS</sequence>
<dbReference type="RefSeq" id="WP_045671751.1">
    <property type="nucleotide sequence ID" value="NZ_CP011058.1"/>
</dbReference>
<dbReference type="AlphaFoldDB" id="A0A0D5NLW9"/>
<name>A0A0D5NLW9_9BACL</name>
<proteinExistence type="predicted"/>
<evidence type="ECO:0000313" key="2">
    <source>
        <dbReference type="Proteomes" id="UP000032633"/>
    </source>
</evidence>
<keyword evidence="2" id="KW-1185">Reference proteome</keyword>
<dbReference type="HOGENOM" id="CLU_161222_2_0_9"/>
<dbReference type="NCBIfam" id="TIGR02856">
    <property type="entry name" value="spore_yqfC"/>
    <property type="match status" value="1"/>
</dbReference>
<protein>
    <submittedName>
        <fullName evidence="1">Sporulation protein YqfC</fullName>
    </submittedName>
</protein>
<dbReference type="KEGG" id="pbj:VN24_19335"/>
<dbReference type="PATRIC" id="fig|1126833.4.peg.4261"/>
<dbReference type="OrthoDB" id="2989236at2"/>
<reference evidence="1 2" key="1">
    <citation type="journal article" date="2015" name="J. Biotechnol.">
        <title>Complete genome sequence of Paenibacillus beijingensis 7188(T) (=DSM 24997(T)), a novel rhizobacterium from jujube garden soil.</title>
        <authorList>
            <person name="Kwak Y."/>
            <person name="Shin J.H."/>
        </authorList>
    </citation>
    <scope>NUCLEOTIDE SEQUENCE [LARGE SCALE GENOMIC DNA]</scope>
    <source>
        <strain evidence="1 2">DSM 24997</strain>
    </source>
</reference>
<dbReference type="InterPro" id="IPR022476">
    <property type="entry name" value="Spore_YabP/YqfC"/>
</dbReference>
<reference evidence="2" key="2">
    <citation type="submission" date="2015-03" db="EMBL/GenBank/DDBJ databases">
        <title>Genome sequence of Paenibacillus beijingensis strain DSM 24997T.</title>
        <authorList>
            <person name="Kwak Y."/>
            <person name="Shin J.-H."/>
        </authorList>
    </citation>
    <scope>NUCLEOTIDE SEQUENCE [LARGE SCALE GENOMIC DNA]</scope>
    <source>
        <strain evidence="2">DSM 24997</strain>
    </source>
</reference>